<comment type="caution">
    <text evidence="1">The sequence shown here is derived from an EMBL/GenBank/DDBJ whole genome shotgun (WGS) entry which is preliminary data.</text>
</comment>
<dbReference type="EMBL" id="JBHUFC010000006">
    <property type="protein sequence ID" value="MFD1788861.1"/>
    <property type="molecule type" value="Genomic_DNA"/>
</dbReference>
<evidence type="ECO:0000313" key="1">
    <source>
        <dbReference type="EMBL" id="MFD1788861.1"/>
    </source>
</evidence>
<dbReference type="RefSeq" id="WP_380941236.1">
    <property type="nucleotide sequence ID" value="NZ_JBHUFC010000006.1"/>
</dbReference>
<organism evidence="1 2">
    <name type="scientific">Sphingomonas floccifaciens</name>
    <dbReference type="NCBI Taxonomy" id="1844115"/>
    <lineage>
        <taxon>Bacteria</taxon>
        <taxon>Pseudomonadati</taxon>
        <taxon>Pseudomonadota</taxon>
        <taxon>Alphaproteobacteria</taxon>
        <taxon>Sphingomonadales</taxon>
        <taxon>Sphingomonadaceae</taxon>
        <taxon>Sphingomonas</taxon>
    </lineage>
</organism>
<keyword evidence="2" id="KW-1185">Reference proteome</keyword>
<accession>A0ABW4NGA1</accession>
<gene>
    <name evidence="1" type="ORF">ACFSC3_14950</name>
</gene>
<reference evidence="2" key="1">
    <citation type="journal article" date="2019" name="Int. J. Syst. Evol. Microbiol.">
        <title>The Global Catalogue of Microorganisms (GCM) 10K type strain sequencing project: providing services to taxonomists for standard genome sequencing and annotation.</title>
        <authorList>
            <consortium name="The Broad Institute Genomics Platform"/>
            <consortium name="The Broad Institute Genome Sequencing Center for Infectious Disease"/>
            <person name="Wu L."/>
            <person name="Ma J."/>
        </authorList>
    </citation>
    <scope>NUCLEOTIDE SEQUENCE [LARGE SCALE GENOMIC DNA]</scope>
    <source>
        <strain evidence="2">Q85</strain>
    </source>
</reference>
<sequence>MSDDPSGPVPTLFAAIVKQLCVNATYNRDKIVLAPHVAYTRHGELYVDAITVARNGMLPREEKLGSFKVTGLGDPKLTGRAFTISGLYEPEAERYVGCTLVAVEPAAA</sequence>
<protein>
    <submittedName>
        <fullName evidence="1">Uncharacterized protein</fullName>
    </submittedName>
</protein>
<proteinExistence type="predicted"/>
<dbReference type="Proteomes" id="UP001597283">
    <property type="component" value="Unassembled WGS sequence"/>
</dbReference>
<evidence type="ECO:0000313" key="2">
    <source>
        <dbReference type="Proteomes" id="UP001597283"/>
    </source>
</evidence>
<name>A0ABW4NGA1_9SPHN</name>